<dbReference type="Proteomes" id="UP000095230">
    <property type="component" value="Unassembled WGS sequence"/>
</dbReference>
<dbReference type="AlphaFoldDB" id="A0A1E5IQM1"/>
<feature type="transmembrane region" description="Helical" evidence="1">
    <location>
        <begin position="306"/>
        <end position="328"/>
    </location>
</feature>
<dbReference type="OrthoDB" id="9788724at2"/>
<feature type="transmembrane region" description="Helical" evidence="1">
    <location>
        <begin position="61"/>
        <end position="81"/>
    </location>
</feature>
<organism evidence="2 3">
    <name type="scientific">Shewanella colwelliana</name>
    <name type="common">Alteromonas colwelliana</name>
    <dbReference type="NCBI Taxonomy" id="23"/>
    <lineage>
        <taxon>Bacteria</taxon>
        <taxon>Pseudomonadati</taxon>
        <taxon>Pseudomonadota</taxon>
        <taxon>Gammaproteobacteria</taxon>
        <taxon>Alteromonadales</taxon>
        <taxon>Shewanellaceae</taxon>
        <taxon>Shewanella</taxon>
    </lineage>
</organism>
<feature type="transmembrane region" description="Helical" evidence="1">
    <location>
        <begin position="275"/>
        <end position="299"/>
    </location>
</feature>
<dbReference type="PANTHER" id="PTHR31061:SF24">
    <property type="entry name" value="LD22376P"/>
    <property type="match status" value="1"/>
</dbReference>
<name>A0A1E5IQM1_SHECO</name>
<feature type="transmembrane region" description="Helical" evidence="1">
    <location>
        <begin position="21"/>
        <end position="41"/>
    </location>
</feature>
<keyword evidence="1" id="KW-0472">Membrane</keyword>
<feature type="transmembrane region" description="Helical" evidence="1">
    <location>
        <begin position="102"/>
        <end position="120"/>
    </location>
</feature>
<dbReference type="PANTHER" id="PTHR31061">
    <property type="entry name" value="LD22376P"/>
    <property type="match status" value="1"/>
</dbReference>
<gene>
    <name evidence="2" type="ORF">BEL05_11315</name>
</gene>
<accession>A0A1E5IQM1</accession>
<evidence type="ECO:0000256" key="1">
    <source>
        <dbReference type="SAM" id="Phobius"/>
    </source>
</evidence>
<evidence type="ECO:0000313" key="3">
    <source>
        <dbReference type="Proteomes" id="UP000095230"/>
    </source>
</evidence>
<feature type="transmembrane region" description="Helical" evidence="1">
    <location>
        <begin position="132"/>
        <end position="152"/>
    </location>
</feature>
<feature type="transmembrane region" description="Helical" evidence="1">
    <location>
        <begin position="216"/>
        <end position="237"/>
    </location>
</feature>
<feature type="transmembrane region" description="Helical" evidence="1">
    <location>
        <begin position="249"/>
        <end position="269"/>
    </location>
</feature>
<keyword evidence="1" id="KW-0812">Transmembrane</keyword>
<keyword evidence="1" id="KW-1133">Transmembrane helix</keyword>
<feature type="transmembrane region" description="Helical" evidence="1">
    <location>
        <begin position="348"/>
        <end position="370"/>
    </location>
</feature>
<protein>
    <submittedName>
        <fullName evidence="2">DUF5009 domain-containing protein</fullName>
    </submittedName>
</protein>
<dbReference type="RefSeq" id="WP_069671914.1">
    <property type="nucleotide sequence ID" value="NZ_MCBT01000046.1"/>
</dbReference>
<feature type="transmembrane region" description="Helical" evidence="1">
    <location>
        <begin position="159"/>
        <end position="178"/>
    </location>
</feature>
<dbReference type="EMBL" id="MCBT01000046">
    <property type="protein sequence ID" value="OEG72851.1"/>
    <property type="molecule type" value="Genomic_DNA"/>
</dbReference>
<dbReference type="STRING" id="23.BEL05_11315"/>
<proteinExistence type="predicted"/>
<sequence length="378" mass="41680">MDANQPKISKPRLMSLDALRGFDMFWILGGEALFVGLLAWTGWQGWQIADAQMKHSVWHGFTFYDLIFPLFIFLSGVALGLSPKRLDKLPMSARLPLYRHSFKRLGLLLIFGVLYNHGWGVGAPAAADELRYASVLGRIAFAWFFAAMLVWHTALRTQIIIAILILVGYAFLQLFMPVPGGVAGDLSMAGSINAYVDSHLLPGISYQGQPTDPEGVLSTLPAVVNALAGVFTGHFIVKQHPKGDWAKVGILMLAGAAVLATGWLCDGFLPVNKDLWTSSFVLVTTGWSLLLLGVFYALIDVLKLQRLAFVFVVIGCNAIIIYLASSLVNWSYVARSIFGGFIQALPESMHLLAGTLALLTVQWLLLYWMYKRNIFIKV</sequence>
<comment type="caution">
    <text evidence="2">The sequence shown here is derived from an EMBL/GenBank/DDBJ whole genome shotgun (WGS) entry which is preliminary data.</text>
</comment>
<dbReference type="NCBIfam" id="NF046061">
    <property type="entry name" value="NagX_SO_3504"/>
    <property type="match status" value="1"/>
</dbReference>
<evidence type="ECO:0000313" key="2">
    <source>
        <dbReference type="EMBL" id="OEG72851.1"/>
    </source>
</evidence>
<reference evidence="2 3" key="1">
    <citation type="submission" date="2016-07" db="EMBL/GenBank/DDBJ databases">
        <title>Whole-genome of two Shewanella species isolated from a digestive organ of sea cucumber Apostichopus japonicus Selenka 1867.</title>
        <authorList>
            <person name="Hong H.-H."/>
            <person name="Choi H."/>
            <person name="Cheon S."/>
            <person name="Oh J.-S."/>
            <person name="Lee H.-G."/>
            <person name="Park C."/>
        </authorList>
    </citation>
    <scope>NUCLEOTIDE SEQUENCE [LARGE SCALE GENOMIC DNA]</scope>
    <source>
        <strain evidence="2 3">CSB03KR</strain>
    </source>
</reference>